<evidence type="ECO:0000313" key="4">
    <source>
        <dbReference type="Proteomes" id="UP001152646"/>
    </source>
</evidence>
<accession>A0A9W4II75</accession>
<feature type="transmembrane region" description="Helical" evidence="1">
    <location>
        <begin position="489"/>
        <end position="509"/>
    </location>
</feature>
<evidence type="ECO:0000313" key="3">
    <source>
        <dbReference type="EMBL" id="CAG8302763.1"/>
    </source>
</evidence>
<keyword evidence="1" id="KW-0472">Membrane</keyword>
<name>A0A9W4II75_9EURO</name>
<dbReference type="Proteomes" id="UP001152646">
    <property type="component" value="Unassembled WGS sequence"/>
</dbReference>
<protein>
    <recommendedName>
        <fullName evidence="2">DUF6536 domain-containing protein</fullName>
    </recommendedName>
</protein>
<dbReference type="AlphaFoldDB" id="A0A9W4II75"/>
<feature type="domain" description="DUF6536" evidence="2">
    <location>
        <begin position="16"/>
        <end position="188"/>
    </location>
</feature>
<keyword evidence="1" id="KW-1133">Transmembrane helix</keyword>
<evidence type="ECO:0000259" key="2">
    <source>
        <dbReference type="Pfam" id="PF20163"/>
    </source>
</evidence>
<sequence length="756" mass="84040">MDDLELAPQRDDEPRWIKNIRWCAYCSVGVLLLNIVFASTLAGMAGKIEGQSADSLLSFSTAYSGSCSLVKSWGISLDLLINLLSTIALAASSYCMQVLVAPSREQVDQCHAQGKWLDIGIPGIRNLTIVGPFRVGLWLILLLTSTPFHLMYVTSDDQLLHLISDNRSYNSAVSRSIVLSQHDVNVYFIPRDIDPAQFPRLLTPRNEQCFAYGSFQLGLDEMSSFLANGSYETVRKDRCISMLTDQDTPILGTFFMRTSQLNSSMSGNRAFRKGAGSPGQNQTLTGDQPLGVWDFEFDTSYGALPWKTNSFDWDTCSQYATSETCNDARNLTSWLTTSLPESQGLIDSYTKSLGSNITVKPETLGYCQGWGSGSQLDFDDCLVIQQDPNCQLQYSPFIFVLVAVMVIIKIIVMILIVRNGLRSPSPLLTIGDAVASFLTLPDSNTLGICWMTKLDLKKKDYAWRDQAHLKGRLQGPSIWIRAAKLWRKLIVLALWIGCIIYVFYQLGIIAHKWCIGESDCSAIRSWWITGIDTSTMQRGPFQLWETYTQSSVIELALISNLPQLFLTFSYHFYNSVLTSILAEAEYSSYGTQRKGLRVSWPQDNTAQRSTYWLSVPLRYSVPLLLIYLVIGWAVSQSLSLVTSSEIRTDGILTSYSLKYSPLAIIISLALYFVMGASLLALGLCRRFKSKLPLTGACSVIISAACHPPDSLDDATKGVQWGETLLLPDGLEHEPGVGHCSFTSKETLLPSGDKDYR</sequence>
<proteinExistence type="predicted"/>
<keyword evidence="1" id="KW-0812">Transmembrane</keyword>
<dbReference type="Pfam" id="PF20163">
    <property type="entry name" value="DUF6536"/>
    <property type="match status" value="1"/>
</dbReference>
<dbReference type="OrthoDB" id="5429634at2759"/>
<reference evidence="3" key="1">
    <citation type="submission" date="2021-07" db="EMBL/GenBank/DDBJ databases">
        <authorList>
            <person name="Branca A.L. A."/>
        </authorList>
    </citation>
    <scope>NUCLEOTIDE SEQUENCE</scope>
</reference>
<organism evidence="3 4">
    <name type="scientific">Penicillium salamii</name>
    <dbReference type="NCBI Taxonomy" id="1612424"/>
    <lineage>
        <taxon>Eukaryota</taxon>
        <taxon>Fungi</taxon>
        <taxon>Dikarya</taxon>
        <taxon>Ascomycota</taxon>
        <taxon>Pezizomycotina</taxon>
        <taxon>Eurotiomycetes</taxon>
        <taxon>Eurotiomycetidae</taxon>
        <taxon>Eurotiales</taxon>
        <taxon>Aspergillaceae</taxon>
        <taxon>Penicillium</taxon>
    </lineage>
</organism>
<comment type="caution">
    <text evidence="3">The sequence shown here is derived from an EMBL/GenBank/DDBJ whole genome shotgun (WGS) entry which is preliminary data.</text>
</comment>
<gene>
    <name evidence="3" type="ORF">PSALAMII_LOCUS1944</name>
</gene>
<dbReference type="PANTHER" id="PTHR35395">
    <property type="entry name" value="DUF6536 DOMAIN-CONTAINING PROTEIN"/>
    <property type="match status" value="1"/>
</dbReference>
<dbReference type="PANTHER" id="PTHR35395:SF1">
    <property type="entry name" value="DUF6536 DOMAIN-CONTAINING PROTEIN"/>
    <property type="match status" value="1"/>
</dbReference>
<dbReference type="EMBL" id="CAJVPA010000077">
    <property type="protein sequence ID" value="CAG8302763.1"/>
    <property type="molecule type" value="Genomic_DNA"/>
</dbReference>
<feature type="transmembrane region" description="Helical" evidence="1">
    <location>
        <begin position="619"/>
        <end position="641"/>
    </location>
</feature>
<feature type="transmembrane region" description="Helical" evidence="1">
    <location>
        <begin position="394"/>
        <end position="417"/>
    </location>
</feature>
<feature type="transmembrane region" description="Helical" evidence="1">
    <location>
        <begin position="662"/>
        <end position="683"/>
    </location>
</feature>
<evidence type="ECO:0000256" key="1">
    <source>
        <dbReference type="SAM" id="Phobius"/>
    </source>
</evidence>
<feature type="transmembrane region" description="Helical" evidence="1">
    <location>
        <begin position="79"/>
        <end position="100"/>
    </location>
</feature>
<feature type="transmembrane region" description="Helical" evidence="1">
    <location>
        <begin position="22"/>
        <end position="45"/>
    </location>
</feature>
<dbReference type="InterPro" id="IPR046623">
    <property type="entry name" value="DUF6536"/>
</dbReference>